<evidence type="ECO:0000256" key="9">
    <source>
        <dbReference type="SAM" id="Phobius"/>
    </source>
</evidence>
<feature type="domain" description="Putative mannosyltransferase YkcA/B-like C-terminal" evidence="11">
    <location>
        <begin position="646"/>
        <end position="734"/>
    </location>
</feature>
<feature type="transmembrane region" description="Helical" evidence="9">
    <location>
        <begin position="183"/>
        <end position="201"/>
    </location>
</feature>
<evidence type="ECO:0000256" key="1">
    <source>
        <dbReference type="ARBA" id="ARBA00004651"/>
    </source>
</evidence>
<evidence type="ECO:0000256" key="6">
    <source>
        <dbReference type="ARBA" id="ARBA00022989"/>
    </source>
</evidence>
<dbReference type="Pfam" id="PF13231">
    <property type="entry name" value="PMT_2"/>
    <property type="match status" value="1"/>
</dbReference>
<feature type="domain" description="Glycosyltransferase RgtA/B/C/D-like" evidence="10">
    <location>
        <begin position="108"/>
        <end position="260"/>
    </location>
</feature>
<dbReference type="InterPro" id="IPR038731">
    <property type="entry name" value="RgtA/B/C-like"/>
</dbReference>
<keyword evidence="6 9" id="KW-1133">Transmembrane helix</keyword>
<keyword evidence="4 12" id="KW-0808">Transferase</keyword>
<evidence type="ECO:0000259" key="10">
    <source>
        <dbReference type="Pfam" id="PF13231"/>
    </source>
</evidence>
<evidence type="ECO:0000256" key="2">
    <source>
        <dbReference type="ARBA" id="ARBA00022475"/>
    </source>
</evidence>
<accession>A0A1C6SFD6</accession>
<dbReference type="GO" id="GO:0016763">
    <property type="term" value="F:pentosyltransferase activity"/>
    <property type="evidence" value="ECO:0007669"/>
    <property type="project" value="TreeGrafter"/>
</dbReference>
<keyword evidence="2" id="KW-1003">Cell membrane</keyword>
<dbReference type="STRING" id="568872.GA0070624_3643"/>
<dbReference type="InterPro" id="IPR056785">
    <property type="entry name" value="YkcA/B-like_C"/>
</dbReference>
<feature type="compositionally biased region" description="Gly residues" evidence="8">
    <location>
        <begin position="561"/>
        <end position="607"/>
    </location>
</feature>
<feature type="region of interest" description="Disordered" evidence="8">
    <location>
        <begin position="537"/>
        <end position="638"/>
    </location>
</feature>
<evidence type="ECO:0000256" key="5">
    <source>
        <dbReference type="ARBA" id="ARBA00022692"/>
    </source>
</evidence>
<dbReference type="Proteomes" id="UP000199413">
    <property type="component" value="Unassembled WGS sequence"/>
</dbReference>
<dbReference type="InterPro" id="IPR050297">
    <property type="entry name" value="LipidA_mod_glycosyltrf_83"/>
</dbReference>
<sequence length="754" mass="77063">MDRTESLLTAPTTEASAVAPATPPPITSTAAEPDPTRTDGAGPPGGGPAWVRPALVGLLLATALLYLWGLGASGWANSFYSAAVQAGSVSWKAFFYGSSDAANSITVDKTPASLWLMALSVRIFGLSSWSILVPQALLGVASVGVLYATVRRWYGPAAGLIAGAVLSVTPVATLMFRFNNPDALLVFLLVAAAYATVRAVETAGTRWIVLAGALVGFGFLTKMLQAFLVVPVFAGVYLLAAPTGGWRRIRQLLLAGLAVIVSAGWWVAIVELVPAGARPYIGGSQGNSLLELTLGYNGLGRITGDEEGSVGGGRMGGGPFAAQTGWLRMFDTEVGGQISWLLPAALILLVAGLVVARRAARTDRSRAGLLLWGGWLLVTGAIFSLMSGIFHAYYTVALAPAVGAVIGIGVTLLWRERTAPGAAPATTEAGPAAVTRRRAYAATITLAVTLAATAWWSWRLLSRSAEWHPWLRTAVLVVGLAAAALIVLADRLPRRVTQVVLALGAAAALAGPVAYSLQAAATPHTGSIPSAGPFVPGAFGPDRGGMPGGGGFPGFPASQGTTGGPGTDGRQGTIGGQFPGFPGGPGTDGGQLRGLPGTGQGSTGGQLPGLPAGSTQFPGGDSEGRSSRGGGMGGLLDSREPSAELRALLEQDSDRYTWVAATVGSNNASGYQLATGEPVMPVGGFNGSDPSPILAQFQRYVAERKIHYFIGGGGFRANGGSSASQEIASWVAENFTSKTVDGVTVYDLSSGRQG</sequence>
<dbReference type="AlphaFoldDB" id="A0A1C6SFD6"/>
<feature type="transmembrane region" description="Helical" evidence="9">
    <location>
        <begin position="123"/>
        <end position="147"/>
    </location>
</feature>
<feature type="region of interest" description="Disordered" evidence="8">
    <location>
        <begin position="1"/>
        <end position="46"/>
    </location>
</feature>
<name>A0A1C6SFD6_9ACTN</name>
<feature type="transmembrane region" description="Helical" evidence="9">
    <location>
        <begin position="470"/>
        <end position="489"/>
    </location>
</feature>
<proteinExistence type="predicted"/>
<feature type="compositionally biased region" description="Low complexity" evidence="8">
    <location>
        <begin position="27"/>
        <end position="41"/>
    </location>
</feature>
<feature type="transmembrane region" description="Helical" evidence="9">
    <location>
        <begin position="392"/>
        <end position="414"/>
    </location>
</feature>
<dbReference type="GO" id="GO:0005886">
    <property type="term" value="C:plasma membrane"/>
    <property type="evidence" value="ECO:0007669"/>
    <property type="project" value="UniProtKB-SubCell"/>
</dbReference>
<feature type="transmembrane region" description="Helical" evidence="9">
    <location>
        <begin position="207"/>
        <end position="240"/>
    </location>
</feature>
<feature type="transmembrane region" description="Helical" evidence="9">
    <location>
        <begin position="252"/>
        <end position="270"/>
    </location>
</feature>
<feature type="transmembrane region" description="Helical" evidence="9">
    <location>
        <begin position="338"/>
        <end position="356"/>
    </location>
</feature>
<dbReference type="PANTHER" id="PTHR33908">
    <property type="entry name" value="MANNOSYLTRANSFERASE YKCB-RELATED"/>
    <property type="match status" value="1"/>
</dbReference>
<dbReference type="EMBL" id="FMHV01000002">
    <property type="protein sequence ID" value="SCL28184.1"/>
    <property type="molecule type" value="Genomic_DNA"/>
</dbReference>
<evidence type="ECO:0000259" key="11">
    <source>
        <dbReference type="Pfam" id="PF24878"/>
    </source>
</evidence>
<dbReference type="GO" id="GO:0009103">
    <property type="term" value="P:lipopolysaccharide biosynthetic process"/>
    <property type="evidence" value="ECO:0007669"/>
    <property type="project" value="UniProtKB-ARBA"/>
</dbReference>
<dbReference type="Pfam" id="PF24878">
    <property type="entry name" value="YkcB_C"/>
    <property type="match status" value="1"/>
</dbReference>
<feature type="transmembrane region" description="Helical" evidence="9">
    <location>
        <begin position="439"/>
        <end position="458"/>
    </location>
</feature>
<organism evidence="12 13">
    <name type="scientific">Micromonospora rhizosphaerae</name>
    <dbReference type="NCBI Taxonomy" id="568872"/>
    <lineage>
        <taxon>Bacteria</taxon>
        <taxon>Bacillati</taxon>
        <taxon>Actinomycetota</taxon>
        <taxon>Actinomycetes</taxon>
        <taxon>Micromonosporales</taxon>
        <taxon>Micromonosporaceae</taxon>
        <taxon>Micromonospora</taxon>
    </lineage>
</organism>
<evidence type="ECO:0000313" key="12">
    <source>
        <dbReference type="EMBL" id="SCL28184.1"/>
    </source>
</evidence>
<feature type="compositionally biased region" description="Gly residues" evidence="8">
    <location>
        <begin position="542"/>
        <end position="553"/>
    </location>
</feature>
<evidence type="ECO:0000256" key="4">
    <source>
        <dbReference type="ARBA" id="ARBA00022679"/>
    </source>
</evidence>
<dbReference type="RefSeq" id="WP_091342615.1">
    <property type="nucleotide sequence ID" value="NZ_FMHV01000002.1"/>
</dbReference>
<feature type="transmembrane region" description="Helical" evidence="9">
    <location>
        <begin position="368"/>
        <end position="386"/>
    </location>
</feature>
<feature type="transmembrane region" description="Helical" evidence="9">
    <location>
        <begin position="496"/>
        <end position="515"/>
    </location>
</feature>
<gene>
    <name evidence="12" type="ORF">GA0070624_3643</name>
</gene>
<evidence type="ECO:0000256" key="7">
    <source>
        <dbReference type="ARBA" id="ARBA00023136"/>
    </source>
</evidence>
<keyword evidence="7 9" id="KW-0472">Membrane</keyword>
<feature type="compositionally biased region" description="Low complexity" evidence="8">
    <location>
        <begin position="9"/>
        <end position="20"/>
    </location>
</feature>
<evidence type="ECO:0000256" key="8">
    <source>
        <dbReference type="SAM" id="MobiDB-lite"/>
    </source>
</evidence>
<keyword evidence="3" id="KW-0328">Glycosyltransferase</keyword>
<evidence type="ECO:0000256" key="3">
    <source>
        <dbReference type="ARBA" id="ARBA00022676"/>
    </source>
</evidence>
<feature type="transmembrane region" description="Helical" evidence="9">
    <location>
        <begin position="49"/>
        <end position="68"/>
    </location>
</feature>
<dbReference type="PANTHER" id="PTHR33908:SF3">
    <property type="entry name" value="UNDECAPRENYL PHOSPHATE-ALPHA-4-AMINO-4-DEOXY-L-ARABINOSE ARABINOSYL TRANSFERASE"/>
    <property type="match status" value="1"/>
</dbReference>
<feature type="transmembrane region" description="Helical" evidence="9">
    <location>
        <begin position="153"/>
        <end position="176"/>
    </location>
</feature>
<keyword evidence="13" id="KW-1185">Reference proteome</keyword>
<dbReference type="OrthoDB" id="5241882at2"/>
<comment type="subcellular location">
    <subcellularLocation>
        <location evidence="1">Cell membrane</location>
        <topology evidence="1">Multi-pass membrane protein</topology>
    </subcellularLocation>
</comment>
<reference evidence="13" key="1">
    <citation type="submission" date="2016-06" db="EMBL/GenBank/DDBJ databases">
        <authorList>
            <person name="Varghese N."/>
            <person name="Submissions Spin"/>
        </authorList>
    </citation>
    <scope>NUCLEOTIDE SEQUENCE [LARGE SCALE GENOMIC DNA]</scope>
    <source>
        <strain evidence="13">DSM 45431</strain>
    </source>
</reference>
<keyword evidence="5 9" id="KW-0812">Transmembrane</keyword>
<evidence type="ECO:0000313" key="13">
    <source>
        <dbReference type="Proteomes" id="UP000199413"/>
    </source>
</evidence>
<dbReference type="GO" id="GO:0010041">
    <property type="term" value="P:response to iron(III) ion"/>
    <property type="evidence" value="ECO:0007669"/>
    <property type="project" value="TreeGrafter"/>
</dbReference>
<protein>
    <submittedName>
        <fullName evidence="12">4-amino-4-deoxy-L-arabinose transferase</fullName>
    </submittedName>
</protein>